<accession>A0A7W3XV41</accession>
<name>A0A7W3XV41_9ACTN</name>
<dbReference type="SUPFAM" id="SSF63817">
    <property type="entry name" value="Sortase"/>
    <property type="match status" value="1"/>
</dbReference>
<evidence type="ECO:0000313" key="4">
    <source>
        <dbReference type="Proteomes" id="UP000530234"/>
    </source>
</evidence>
<feature type="non-terminal residue" evidence="3">
    <location>
        <position position="1"/>
    </location>
</feature>
<sequence>AVPAPLGPDPLRGRAGAGPPGSPTSLGSLLGEASTPPTVRAGPPVRLEVPGLPTLGVVPVGTDPSGAIVVPDEPDRVGWWAPGARPGHRAGTVLLVGHVDTPTGGPGPFAGLAALPAGARIEVAGADGRTHRYTVTTTRRHPADALPGTLFAHDGPPRLALVTCAGRYDAEAGRYEETLVLLARPVP</sequence>
<dbReference type="InterPro" id="IPR023365">
    <property type="entry name" value="Sortase_dom-sf"/>
</dbReference>
<reference evidence="4" key="1">
    <citation type="submission" date="2019-10" db="EMBL/GenBank/DDBJ databases">
        <title>Streptomyces sp. nov., a novel actinobacterium isolated from alkaline environment.</title>
        <authorList>
            <person name="Golinska P."/>
        </authorList>
    </citation>
    <scope>NUCLEOTIDE SEQUENCE [LARGE SCALE GENOMIC DNA]</scope>
    <source>
        <strain evidence="4">DSM 42108</strain>
    </source>
</reference>
<comment type="caution">
    <text evidence="3">The sequence shown here is derived from an EMBL/GenBank/DDBJ whole genome shotgun (WGS) entry which is preliminary data.</text>
</comment>
<proteinExistence type="predicted"/>
<feature type="region of interest" description="Disordered" evidence="2">
    <location>
        <begin position="1"/>
        <end position="43"/>
    </location>
</feature>
<dbReference type="Gene3D" id="2.40.260.10">
    <property type="entry name" value="Sortase"/>
    <property type="match status" value="1"/>
</dbReference>
<evidence type="ECO:0000313" key="3">
    <source>
        <dbReference type="EMBL" id="MBB0228575.1"/>
    </source>
</evidence>
<organism evidence="3 4">
    <name type="scientific">Streptomyces calidiresistens</name>
    <dbReference type="NCBI Taxonomy" id="1485586"/>
    <lineage>
        <taxon>Bacteria</taxon>
        <taxon>Bacillati</taxon>
        <taxon>Actinomycetota</taxon>
        <taxon>Actinomycetes</taxon>
        <taxon>Kitasatosporales</taxon>
        <taxon>Streptomycetaceae</taxon>
        <taxon>Streptomyces</taxon>
    </lineage>
</organism>
<gene>
    <name evidence="3" type="ORF">FOE67_03380</name>
</gene>
<dbReference type="Proteomes" id="UP000530234">
    <property type="component" value="Unassembled WGS sequence"/>
</dbReference>
<keyword evidence="4" id="KW-1185">Reference proteome</keyword>
<dbReference type="Pfam" id="PF04203">
    <property type="entry name" value="Sortase"/>
    <property type="match status" value="1"/>
</dbReference>
<dbReference type="CDD" id="cd05829">
    <property type="entry name" value="Sortase_F"/>
    <property type="match status" value="1"/>
</dbReference>
<dbReference type="AlphaFoldDB" id="A0A7W3XV41"/>
<evidence type="ECO:0000256" key="1">
    <source>
        <dbReference type="ARBA" id="ARBA00022801"/>
    </source>
</evidence>
<protein>
    <submittedName>
        <fullName evidence="3">Sortase</fullName>
    </submittedName>
</protein>
<dbReference type="InterPro" id="IPR042001">
    <property type="entry name" value="Sortase_F"/>
</dbReference>
<dbReference type="EMBL" id="VKHS01000035">
    <property type="protein sequence ID" value="MBB0228575.1"/>
    <property type="molecule type" value="Genomic_DNA"/>
</dbReference>
<dbReference type="GO" id="GO:0016787">
    <property type="term" value="F:hydrolase activity"/>
    <property type="evidence" value="ECO:0007669"/>
    <property type="project" value="UniProtKB-KW"/>
</dbReference>
<dbReference type="RefSeq" id="WP_182660243.1">
    <property type="nucleotide sequence ID" value="NZ_VKHS01000035.1"/>
</dbReference>
<dbReference type="InterPro" id="IPR005754">
    <property type="entry name" value="Sortase"/>
</dbReference>
<evidence type="ECO:0000256" key="2">
    <source>
        <dbReference type="SAM" id="MobiDB-lite"/>
    </source>
</evidence>
<keyword evidence="1" id="KW-0378">Hydrolase</keyword>